<dbReference type="EMBL" id="PDES01000009">
    <property type="protein sequence ID" value="RRQ84672.1"/>
    <property type="molecule type" value="Genomic_DNA"/>
</dbReference>
<dbReference type="RefSeq" id="WP_125210862.1">
    <property type="nucleotide sequence ID" value="NZ_PDER01000015.1"/>
</dbReference>
<proteinExistence type="predicted"/>
<dbReference type="Proteomes" id="UP000276379">
    <property type="component" value="Unassembled WGS sequence"/>
</dbReference>
<feature type="compositionally biased region" description="Low complexity" evidence="1">
    <location>
        <begin position="49"/>
        <end position="65"/>
    </location>
</feature>
<organism evidence="2 3">
    <name type="scientific">Streptomyces griseofuscus</name>
    <dbReference type="NCBI Taxonomy" id="146922"/>
    <lineage>
        <taxon>Bacteria</taxon>
        <taxon>Bacillati</taxon>
        <taxon>Actinomycetota</taxon>
        <taxon>Actinomycetes</taxon>
        <taxon>Kitasatosporales</taxon>
        <taxon>Streptomycetaceae</taxon>
        <taxon>Streptomyces</taxon>
    </lineage>
</organism>
<reference evidence="2 3" key="1">
    <citation type="submission" date="2017-10" db="EMBL/GenBank/DDBJ databases">
        <title>Draft genome of actinobacteria isolated from guarana (Paullinia cupana (Mart.) Ducke.</title>
        <authorList>
            <person name="Siqueira K.A."/>
            <person name="Liotti R.G."/>
            <person name="Mendes T.A."/>
            <person name="Soares M.A."/>
        </authorList>
    </citation>
    <scope>NUCLEOTIDE SEQUENCE [LARGE SCALE GENOMIC DNA]</scope>
    <source>
        <strain evidence="2 3">199</strain>
    </source>
</reference>
<accession>A0A3R8RDX7</accession>
<evidence type="ECO:0000313" key="2">
    <source>
        <dbReference type="EMBL" id="RRQ84672.1"/>
    </source>
</evidence>
<feature type="region of interest" description="Disordered" evidence="1">
    <location>
        <begin position="40"/>
        <end position="67"/>
    </location>
</feature>
<dbReference type="AlphaFoldDB" id="A0A3R8RDX7"/>
<sequence length="149" mass="15183">MDPVSMGLLTALAGGAGGELGRQAWTGLGELVRRPFRRGGAVVPEGSAPEGSAPEGSVSEGSGEAELARLARDPGDAAAARALSVVLHRRAAADAEFEERLRRWDEAARRISLAGGDVHNSISGGTFSAPVIQGRDFTGTSFGTSPADG</sequence>
<evidence type="ECO:0000313" key="3">
    <source>
        <dbReference type="Proteomes" id="UP000276379"/>
    </source>
</evidence>
<protein>
    <submittedName>
        <fullName evidence="2">Uncharacterized protein</fullName>
    </submittedName>
</protein>
<name>A0A3R8RDX7_9ACTN</name>
<gene>
    <name evidence="2" type="ORF">CQW44_21655</name>
</gene>
<comment type="caution">
    <text evidence="2">The sequence shown here is derived from an EMBL/GenBank/DDBJ whole genome shotgun (WGS) entry which is preliminary data.</text>
</comment>
<evidence type="ECO:0000256" key="1">
    <source>
        <dbReference type="SAM" id="MobiDB-lite"/>
    </source>
</evidence>
<keyword evidence="3" id="KW-1185">Reference proteome</keyword>